<evidence type="ECO:0000313" key="6">
    <source>
        <dbReference type="Proteomes" id="UP000006196"/>
    </source>
</evidence>
<evidence type="ECO:0000259" key="4">
    <source>
        <dbReference type="Pfam" id="PF00171"/>
    </source>
</evidence>
<dbReference type="InterPro" id="IPR016161">
    <property type="entry name" value="Ald_DH/histidinol_DH"/>
</dbReference>
<organism evidence="5 6">
    <name type="scientific">Corynebacterium lipophiloflavum (strain ATCC 700352 / DSM 44291 / CCUG 37336 / JCM 10383 / DMMZ 1944)</name>
    <dbReference type="NCBI Taxonomy" id="525263"/>
    <lineage>
        <taxon>Bacteria</taxon>
        <taxon>Bacillati</taxon>
        <taxon>Actinomycetota</taxon>
        <taxon>Actinomycetes</taxon>
        <taxon>Mycobacteriales</taxon>
        <taxon>Corynebacteriaceae</taxon>
        <taxon>Corynebacterium</taxon>
    </lineage>
</organism>
<dbReference type="Gene3D" id="3.40.309.10">
    <property type="entry name" value="Aldehyde Dehydrogenase, Chain A, domain 2"/>
    <property type="match status" value="1"/>
</dbReference>
<keyword evidence="3 5" id="KW-0560">Oxidoreductase</keyword>
<comment type="similarity">
    <text evidence="1">Belongs to the aldehyde dehydrogenase family.</text>
</comment>
<keyword evidence="6" id="KW-1185">Reference proteome</keyword>
<keyword evidence="2" id="KW-0521">NADP</keyword>
<proteinExistence type="inferred from homology"/>
<gene>
    <name evidence="5" type="primary">ssdA</name>
    <name evidence="5" type="ORF">HMPREF0298_1144</name>
</gene>
<dbReference type="eggNOG" id="COG1012">
    <property type="taxonomic scope" value="Bacteria"/>
</dbReference>
<dbReference type="STRING" id="525263.HMPREF0298_1144"/>
<feature type="domain" description="Aldehyde dehydrogenase" evidence="4">
    <location>
        <begin position="6"/>
        <end position="453"/>
    </location>
</feature>
<dbReference type="InterPro" id="IPR016162">
    <property type="entry name" value="Ald_DH_N"/>
</dbReference>
<evidence type="ECO:0000256" key="3">
    <source>
        <dbReference type="ARBA" id="ARBA00023002"/>
    </source>
</evidence>
<dbReference type="AlphaFoldDB" id="C0XRS4"/>
<evidence type="ECO:0000313" key="5">
    <source>
        <dbReference type="EMBL" id="EEI17015.1"/>
    </source>
</evidence>
<evidence type="ECO:0000256" key="1">
    <source>
        <dbReference type="ARBA" id="ARBA00009986"/>
    </source>
</evidence>
<dbReference type="EC" id="1.2.1.-" evidence="5"/>
<reference evidence="5" key="1">
    <citation type="submission" date="2009-01" db="EMBL/GenBank/DDBJ databases">
        <authorList>
            <person name="Qin X."/>
            <person name="Bachman B."/>
            <person name="Battles P."/>
            <person name="Bell A."/>
            <person name="Bess C."/>
            <person name="Bickham C."/>
            <person name="Chaboub L."/>
            <person name="Chen D."/>
            <person name="Coyle M."/>
            <person name="Deiros D.R."/>
            <person name="Dinh H."/>
            <person name="Forbes L."/>
            <person name="Fowler G."/>
            <person name="Francisco L."/>
            <person name="Fu Q."/>
            <person name="Gubbala S."/>
            <person name="Hale W."/>
            <person name="Han Y."/>
            <person name="Hemphill L."/>
            <person name="Highlander S.K."/>
            <person name="Hirani K."/>
            <person name="Hogues M."/>
            <person name="Jackson L."/>
            <person name="Jakkamsetti A."/>
            <person name="Javaid M."/>
            <person name="Jiang H."/>
            <person name="Korchina V."/>
            <person name="Kovar C."/>
            <person name="Lara F."/>
            <person name="Lee S."/>
            <person name="Mata R."/>
            <person name="Mathew T."/>
            <person name="Moen C."/>
            <person name="Morales K."/>
            <person name="Munidasa M."/>
            <person name="Nazareth L."/>
            <person name="Ngo R."/>
            <person name="Nguyen L."/>
            <person name="Okwuonu G."/>
            <person name="Ongeri F."/>
            <person name="Patil S."/>
            <person name="Petrosino J."/>
            <person name="Pham C."/>
            <person name="Pham P."/>
            <person name="Pu L.-L."/>
            <person name="Puazo M."/>
            <person name="Raj R."/>
            <person name="Reid J."/>
            <person name="Rouhana J."/>
            <person name="Saada N."/>
            <person name="Shang Y."/>
            <person name="Simmons D."/>
            <person name="Thornton R."/>
            <person name="Warren J."/>
            <person name="Weissenberger G."/>
            <person name="Zhang J."/>
            <person name="Zhang L."/>
            <person name="Zhou C."/>
            <person name="Zhu D."/>
            <person name="Muzny D."/>
            <person name="Worley K."/>
            <person name="Gibbs R."/>
        </authorList>
    </citation>
    <scope>NUCLEOTIDE SEQUENCE [LARGE SCALE GENOMIC DNA]</scope>
    <source>
        <strain evidence="5">DSM 44291</strain>
    </source>
</reference>
<comment type="caution">
    <text evidence="5">The sequence shown here is derived from an EMBL/GenBank/DDBJ whole genome shotgun (WGS) entry which is preliminary data.</text>
</comment>
<dbReference type="Gene3D" id="3.40.605.10">
    <property type="entry name" value="Aldehyde Dehydrogenase, Chain A, domain 1"/>
    <property type="match status" value="1"/>
</dbReference>
<dbReference type="InterPro" id="IPR044148">
    <property type="entry name" value="ALDH_GabD1-like"/>
</dbReference>
<dbReference type="CDD" id="cd07100">
    <property type="entry name" value="ALDH_SSADH1_GabD1"/>
    <property type="match status" value="1"/>
</dbReference>
<dbReference type="PANTHER" id="PTHR43217">
    <property type="entry name" value="SUCCINATE SEMIALDEHYDE DEHYDROGENASE [NAD(P)+] SAD"/>
    <property type="match status" value="1"/>
</dbReference>
<dbReference type="GO" id="GO:0004777">
    <property type="term" value="F:succinate-semialdehyde dehydrogenase (NAD+) activity"/>
    <property type="evidence" value="ECO:0007669"/>
    <property type="project" value="TreeGrafter"/>
</dbReference>
<dbReference type="GO" id="GO:0004030">
    <property type="term" value="F:aldehyde dehydrogenase [NAD(P)+] activity"/>
    <property type="evidence" value="ECO:0007669"/>
    <property type="project" value="InterPro"/>
</dbReference>
<sequence>MGTMTSTYRVQNPKTNKVVETFETISDADLERALTTADEAFSTWRETPLEERAAVLRKVASLFDAQRDELAAIIAEEMGKSVREGNGEIDDVVDIFTYYADHGAELLADEPLETEGGSAVMRKVPLGVILGVMPWNYPYYQVARFAAPTLMAGNTVLLKHAEICARSSQKIQEILEEAGVPAGVFTNVYASHDQITTLIEDPRVQGVSLTGSERAGRAVAATAGKNLKKALLELGGTDPYIILDTDDVAAAAKTAWKKRMSNVGQACTSNKRIIVMEEFYDDFVAEMVRIAESFDQGDPMNPQKGEYYPMSSRDAAETLDEQVKKAVADGATLHTGGELAEGSAYYSPAVITGIPVGSESYYEEFFGPVAEIYSVADEEEAIKLANDSQYGLGGAVFSTDEERAKRVANQVVTGMIHVNIPQARGAELPFGGVKNSGFGRELGPLGIDEFVNRQRFFVADES</sequence>
<evidence type="ECO:0000256" key="2">
    <source>
        <dbReference type="ARBA" id="ARBA00022857"/>
    </source>
</evidence>
<protein>
    <submittedName>
        <fullName evidence="5">Aldehyde dehydrogenase (NAD) family protein</fullName>
        <ecNumber evidence="5">1.2.1.-</ecNumber>
    </submittedName>
</protein>
<dbReference type="HOGENOM" id="CLU_005391_1_0_11"/>
<name>C0XRS4_CORLD</name>
<dbReference type="InterPro" id="IPR047110">
    <property type="entry name" value="GABD/Sad-like"/>
</dbReference>
<dbReference type="SUPFAM" id="SSF53720">
    <property type="entry name" value="ALDH-like"/>
    <property type="match status" value="1"/>
</dbReference>
<dbReference type="Proteomes" id="UP000006196">
    <property type="component" value="Unassembled WGS sequence"/>
</dbReference>
<dbReference type="PANTHER" id="PTHR43217:SF2">
    <property type="entry name" value="SUCCINATE-SEMIALDEHYDE DEHYDROGENASE [NADP(+)]"/>
    <property type="match status" value="1"/>
</dbReference>
<dbReference type="Pfam" id="PF00171">
    <property type="entry name" value="Aldedh"/>
    <property type="match status" value="1"/>
</dbReference>
<dbReference type="InterPro" id="IPR016163">
    <property type="entry name" value="Ald_DH_C"/>
</dbReference>
<accession>C0XRS4</accession>
<dbReference type="FunFam" id="3.40.605.10:FF:000012">
    <property type="entry name" value="NAD-dependent succinate-semialdehyde dehydrogenase"/>
    <property type="match status" value="1"/>
</dbReference>
<dbReference type="EMBL" id="ACHJ01000107">
    <property type="protein sequence ID" value="EEI17015.1"/>
    <property type="molecule type" value="Genomic_DNA"/>
</dbReference>
<dbReference type="InterPro" id="IPR015590">
    <property type="entry name" value="Aldehyde_DH_dom"/>
</dbReference>